<dbReference type="PRINTS" id="PR01760">
    <property type="entry name" value="DISHEVELLED"/>
</dbReference>
<reference evidence="4" key="1">
    <citation type="submission" date="2025-08" db="UniProtKB">
        <authorList>
            <consortium name="RefSeq"/>
        </authorList>
    </citation>
    <scope>IDENTIFICATION</scope>
    <source>
        <tissue evidence="4">Muscle</tissue>
    </source>
</reference>
<organism evidence="3 4">
    <name type="scientific">Limulus polyphemus</name>
    <name type="common">Atlantic horseshoe crab</name>
    <dbReference type="NCBI Taxonomy" id="6850"/>
    <lineage>
        <taxon>Eukaryota</taxon>
        <taxon>Metazoa</taxon>
        <taxon>Ecdysozoa</taxon>
        <taxon>Arthropoda</taxon>
        <taxon>Chelicerata</taxon>
        <taxon>Merostomata</taxon>
        <taxon>Xiphosura</taxon>
        <taxon>Limulidae</taxon>
        <taxon>Limulus</taxon>
    </lineage>
</organism>
<proteinExistence type="predicted"/>
<dbReference type="CDD" id="cd04438">
    <property type="entry name" value="DEP_dishevelled"/>
    <property type="match status" value="1"/>
</dbReference>
<dbReference type="SUPFAM" id="SSF46785">
    <property type="entry name" value="Winged helix' DNA-binding domain"/>
    <property type="match status" value="1"/>
</dbReference>
<dbReference type="Pfam" id="PF00610">
    <property type="entry name" value="DEP"/>
    <property type="match status" value="1"/>
</dbReference>
<dbReference type="Proteomes" id="UP000694941">
    <property type="component" value="Unplaced"/>
</dbReference>
<dbReference type="SMART" id="SM00049">
    <property type="entry name" value="DEP"/>
    <property type="match status" value="1"/>
</dbReference>
<dbReference type="InterPro" id="IPR036390">
    <property type="entry name" value="WH_DNA-bd_sf"/>
</dbReference>
<gene>
    <name evidence="4" type="primary">LOC106474836</name>
</gene>
<dbReference type="PANTHER" id="PTHR10878">
    <property type="entry name" value="SEGMENT POLARITY PROTEIN DISHEVELLED"/>
    <property type="match status" value="1"/>
</dbReference>
<evidence type="ECO:0000259" key="2">
    <source>
        <dbReference type="PROSITE" id="PS50186"/>
    </source>
</evidence>
<dbReference type="InterPro" id="IPR036388">
    <property type="entry name" value="WH-like_DNA-bd_sf"/>
</dbReference>
<dbReference type="Gene3D" id="1.10.10.10">
    <property type="entry name" value="Winged helix-like DNA-binding domain superfamily/Winged helix DNA-binding domain"/>
    <property type="match status" value="1"/>
</dbReference>
<dbReference type="InterPro" id="IPR008339">
    <property type="entry name" value="Dishevelled_fam"/>
</dbReference>
<evidence type="ECO:0000313" key="4">
    <source>
        <dbReference type="RefSeq" id="XP_013790984.2"/>
    </source>
</evidence>
<dbReference type="InterPro" id="IPR000591">
    <property type="entry name" value="DEP_dom"/>
</dbReference>
<sequence length="226" mass="24692">MIILHSISGADVVHWLFNHVQGFQERREARKYAIQMLKAGFIRHTVNKITFSEQCYYVFGDLCNNMTALKVTEEGVDSETSKDTLGPLLPPTTQSPWGVQMPYSGNYNPQIMGFMPMPLHYTNEAIFPPEGSAHSGSGGSSNSGEAKKDNESKLTSPGASEIEEPSLQSGGYHGDLGVEKGAGSSGSEHSYNTQTSQDMTRLEAIPPELSVEDDILDYHFTDKGVV</sequence>
<name>A0ABM1BYA9_LIMPO</name>
<feature type="region of interest" description="Disordered" evidence="1">
    <location>
        <begin position="78"/>
        <end position="97"/>
    </location>
</feature>
<protein>
    <submittedName>
        <fullName evidence="4">Segment polarity protein dishevelled homolog DVL-1-like</fullName>
    </submittedName>
</protein>
<dbReference type="GeneID" id="106474836"/>
<feature type="domain" description="DEP" evidence="2">
    <location>
        <begin position="1"/>
        <end position="61"/>
    </location>
</feature>
<dbReference type="PANTHER" id="PTHR10878:SF25">
    <property type="entry name" value="SEGMENT POLARITY PROTEIN DISHEVELLED"/>
    <property type="match status" value="1"/>
</dbReference>
<dbReference type="PROSITE" id="PS50186">
    <property type="entry name" value="DEP"/>
    <property type="match status" value="1"/>
</dbReference>
<keyword evidence="3" id="KW-1185">Reference proteome</keyword>
<evidence type="ECO:0000313" key="3">
    <source>
        <dbReference type="Proteomes" id="UP000694941"/>
    </source>
</evidence>
<dbReference type="RefSeq" id="XP_013790984.2">
    <property type="nucleotide sequence ID" value="XM_013935530.2"/>
</dbReference>
<feature type="compositionally biased region" description="Polar residues" evidence="1">
    <location>
        <begin position="185"/>
        <end position="199"/>
    </location>
</feature>
<feature type="region of interest" description="Disordered" evidence="1">
    <location>
        <begin position="126"/>
        <end position="211"/>
    </location>
</feature>
<dbReference type="InterPro" id="IPR015506">
    <property type="entry name" value="Dsh/Dvl-rel"/>
</dbReference>
<evidence type="ECO:0000256" key="1">
    <source>
        <dbReference type="SAM" id="MobiDB-lite"/>
    </source>
</evidence>
<accession>A0ABM1BYA9</accession>